<dbReference type="GO" id="GO:0000166">
    <property type="term" value="F:nucleotide binding"/>
    <property type="evidence" value="ECO:0007669"/>
    <property type="project" value="InterPro"/>
</dbReference>
<dbReference type="InterPro" id="IPR000683">
    <property type="entry name" value="Gfo/Idh/MocA-like_OxRdtase_N"/>
</dbReference>
<evidence type="ECO:0000259" key="1">
    <source>
        <dbReference type="Pfam" id="PF01408"/>
    </source>
</evidence>
<feature type="domain" description="Gfo/Idh/MocA-like oxidoreductase N-terminal" evidence="1">
    <location>
        <begin position="4"/>
        <end position="115"/>
    </location>
</feature>
<dbReference type="InterPro" id="IPR055170">
    <property type="entry name" value="GFO_IDH_MocA-like_dom"/>
</dbReference>
<name>A0A1G7WEZ6_9SPHI</name>
<accession>A0A1G7WEZ6</accession>
<sequence>MNYKVGIIGYGVMGKIRHQAIDEIKKGTVIALSEPNGEPNINGIPNISHEEILNHPEVDVIIVCTPNFLNKELTIRALNARKHVFCEKPPAFTGADILEIQEAEAKSGKKLMYGFNHRHHDSVIHMKNLIDSGQYGKVLWLRGRYGKSVTADYFNQWRAKKELAGGGILMDQGIHMLDLFLYLSGDFDVIKSEVSNLYWHMDVEDNAFVILKESATGKVASLHSTMSQWRHLFSLEIFLEKGYMVLNGLITSSMSYGEETLSIARNRSTAPAATWKDEVVTKYVNNNSWRYEMDHFFDSINENKDIEIGNSKDAYKLMKIIDKVYEQKDF</sequence>
<dbReference type="PANTHER" id="PTHR43249">
    <property type="entry name" value="UDP-N-ACETYL-2-AMINO-2-DEOXY-D-GLUCURONATE OXIDASE"/>
    <property type="match status" value="1"/>
</dbReference>
<dbReference type="InterPro" id="IPR052515">
    <property type="entry name" value="Gfo/Idh/MocA_Oxidoreductase"/>
</dbReference>
<feature type="domain" description="GFO/IDH/MocA-like oxidoreductase" evidence="2">
    <location>
        <begin position="125"/>
        <end position="244"/>
    </location>
</feature>
<dbReference type="EMBL" id="FNCG01000004">
    <property type="protein sequence ID" value="SDG70434.1"/>
    <property type="molecule type" value="Genomic_DNA"/>
</dbReference>
<dbReference type="AlphaFoldDB" id="A0A1G7WEZ6"/>
<reference evidence="4" key="1">
    <citation type="submission" date="2016-10" db="EMBL/GenBank/DDBJ databases">
        <authorList>
            <person name="Varghese N."/>
            <person name="Submissions S."/>
        </authorList>
    </citation>
    <scope>NUCLEOTIDE SEQUENCE [LARGE SCALE GENOMIC DNA]</scope>
    <source>
        <strain evidence="4">Gh-67</strain>
    </source>
</reference>
<organism evidence="3 4">
    <name type="scientific">Mucilaginibacter gossypii</name>
    <dbReference type="NCBI Taxonomy" id="551996"/>
    <lineage>
        <taxon>Bacteria</taxon>
        <taxon>Pseudomonadati</taxon>
        <taxon>Bacteroidota</taxon>
        <taxon>Sphingobacteriia</taxon>
        <taxon>Sphingobacteriales</taxon>
        <taxon>Sphingobacteriaceae</taxon>
        <taxon>Mucilaginibacter</taxon>
    </lineage>
</organism>
<dbReference type="Proteomes" id="UP000199705">
    <property type="component" value="Unassembled WGS sequence"/>
</dbReference>
<dbReference type="Gene3D" id="3.40.50.720">
    <property type="entry name" value="NAD(P)-binding Rossmann-like Domain"/>
    <property type="match status" value="1"/>
</dbReference>
<dbReference type="Gene3D" id="3.30.360.10">
    <property type="entry name" value="Dihydrodipicolinate Reductase, domain 2"/>
    <property type="match status" value="1"/>
</dbReference>
<evidence type="ECO:0000259" key="2">
    <source>
        <dbReference type="Pfam" id="PF22725"/>
    </source>
</evidence>
<dbReference type="InterPro" id="IPR036291">
    <property type="entry name" value="NAD(P)-bd_dom_sf"/>
</dbReference>
<dbReference type="STRING" id="551996.SAMN05192573_104396"/>
<dbReference type="PANTHER" id="PTHR43249:SF1">
    <property type="entry name" value="D-GLUCOSIDE 3-DEHYDROGENASE"/>
    <property type="match status" value="1"/>
</dbReference>
<dbReference type="RefSeq" id="WP_091166631.1">
    <property type="nucleotide sequence ID" value="NZ_FNCG01000004.1"/>
</dbReference>
<evidence type="ECO:0000313" key="3">
    <source>
        <dbReference type="EMBL" id="SDG70434.1"/>
    </source>
</evidence>
<dbReference type="SUPFAM" id="SSF51735">
    <property type="entry name" value="NAD(P)-binding Rossmann-fold domains"/>
    <property type="match status" value="1"/>
</dbReference>
<protein>
    <submittedName>
        <fullName evidence="3">Predicted dehydrogenase</fullName>
    </submittedName>
</protein>
<gene>
    <name evidence="3" type="ORF">SAMN05192573_104396</name>
</gene>
<dbReference type="Pfam" id="PF01408">
    <property type="entry name" value="GFO_IDH_MocA"/>
    <property type="match status" value="1"/>
</dbReference>
<dbReference type="Pfam" id="PF22725">
    <property type="entry name" value="GFO_IDH_MocA_C3"/>
    <property type="match status" value="1"/>
</dbReference>
<keyword evidence="4" id="KW-1185">Reference proteome</keyword>
<proteinExistence type="predicted"/>
<evidence type="ECO:0000313" key="4">
    <source>
        <dbReference type="Proteomes" id="UP000199705"/>
    </source>
</evidence>
<dbReference type="SUPFAM" id="SSF55347">
    <property type="entry name" value="Glyceraldehyde-3-phosphate dehydrogenase-like, C-terminal domain"/>
    <property type="match status" value="1"/>
</dbReference>